<protein>
    <recommendedName>
        <fullName evidence="2">WW domain-containing protein</fullName>
    </recommendedName>
</protein>
<sequence>MSTKKNKKTVLPSGWVKAVSKRNPNRHYYYNTITKESTWTNPNEDSTYQLSSANIKSLNSKARNKKSKLPINDQAHTIKVEPNFEIEDYDDMEDEYYNSITKAANEHAKNVPNSVRKLGLKSKCSEQIKPTMLSSSAIKVKSVNSKVLSSDIGNLKQESKERLSSKIGSALNLIKTNYTQKPNSDSKTCSSTREEKLQEILQRKAKKRARQKNKKKQKISMAQAETTSVGSTITNELPKDMGKHDQSGNIPKKAIQDQEQSVRGELTITGKESSISQQGTNINRNSCNDHLFKESENDQVEEMDWEPYNEEVAVKNINEACQKMNCSKQNSSSLYCELNMDVALPQQSNSGILVLDTNVLISCLNFIKDLIETNIQNLGFPIVYIPWRVLQELDHLKNYKMRASDGQLQVNARQAILYLNENFKCRHPRLFGQSFDDYSRIMVKDTSVADDEILQTCIQLTNDYFNMKVILITNDKNLESKANISNVEAYSKEGFQKKYLNFNSDSHIQRSNVGREYSSTKENIDGADTENTAQNIINILKEKLSLVLETEMKMAFDSDWIKICYKKPPWTLKDILDCFKKHWRSVFFLVFNKEVLQNIEDISSNMQFHKGDPRANLDSLKKIAHKLLISTKDSLRQERLYSKDIDNALSKLSLLSKEKSTTTPQVNNCVEQSECSVGQSSECVVSSQPEFQCNSFSEDFNEIKDLFRCIWDSIKFFCDNISKALSTPIANSNLCVPETRLNLMHRYNEIMQLIVFIERVIELPNSDINVDSLLLNNLSNFLKQSIPTLEPKLQINLTKCLVVFFLNPEGRLLLSRSLNDFREFSQTLLNANDLIERTLKNT</sequence>
<dbReference type="Pfam" id="PF13638">
    <property type="entry name" value="PIN_4"/>
    <property type="match status" value="1"/>
</dbReference>
<dbReference type="SMART" id="SM00670">
    <property type="entry name" value="PINc"/>
    <property type="match status" value="1"/>
</dbReference>
<organism evidence="3 4">
    <name type="scientific">Polyplax serrata</name>
    <name type="common">Common mouse louse</name>
    <dbReference type="NCBI Taxonomy" id="468196"/>
    <lineage>
        <taxon>Eukaryota</taxon>
        <taxon>Metazoa</taxon>
        <taxon>Ecdysozoa</taxon>
        <taxon>Arthropoda</taxon>
        <taxon>Hexapoda</taxon>
        <taxon>Insecta</taxon>
        <taxon>Pterygota</taxon>
        <taxon>Neoptera</taxon>
        <taxon>Paraneoptera</taxon>
        <taxon>Psocodea</taxon>
        <taxon>Troctomorpha</taxon>
        <taxon>Phthiraptera</taxon>
        <taxon>Anoplura</taxon>
        <taxon>Polyplacidae</taxon>
        <taxon>Polyplax</taxon>
    </lineage>
</organism>
<dbReference type="PROSITE" id="PS50020">
    <property type="entry name" value="WW_DOMAIN_2"/>
    <property type="match status" value="1"/>
</dbReference>
<comment type="caution">
    <text evidence="3">The sequence shown here is derived from an EMBL/GenBank/DDBJ whole genome shotgun (WGS) entry which is preliminary data.</text>
</comment>
<dbReference type="Pfam" id="PF00397">
    <property type="entry name" value="WW"/>
    <property type="match status" value="1"/>
</dbReference>
<feature type="compositionally biased region" description="Basic and acidic residues" evidence="1">
    <location>
        <begin position="237"/>
        <end position="246"/>
    </location>
</feature>
<name>A0ABR1ATP0_POLSC</name>
<dbReference type="CDD" id="cd18727">
    <property type="entry name" value="PIN_Swt1-like"/>
    <property type="match status" value="1"/>
</dbReference>
<feature type="domain" description="WW" evidence="2">
    <location>
        <begin position="9"/>
        <end position="44"/>
    </location>
</feature>
<dbReference type="EMBL" id="JAWJWF010000045">
    <property type="protein sequence ID" value="KAK6627290.1"/>
    <property type="molecule type" value="Genomic_DNA"/>
</dbReference>
<dbReference type="InterPro" id="IPR052626">
    <property type="entry name" value="SWT1_Regulator"/>
</dbReference>
<dbReference type="SUPFAM" id="SSF88723">
    <property type="entry name" value="PIN domain-like"/>
    <property type="match status" value="1"/>
</dbReference>
<gene>
    <name evidence="3" type="ORF">RUM44_009767</name>
</gene>
<evidence type="ECO:0000313" key="4">
    <source>
        <dbReference type="Proteomes" id="UP001359485"/>
    </source>
</evidence>
<dbReference type="CDD" id="cd00201">
    <property type="entry name" value="WW"/>
    <property type="match status" value="1"/>
</dbReference>
<dbReference type="Gene3D" id="2.20.70.10">
    <property type="match status" value="1"/>
</dbReference>
<keyword evidence="4" id="KW-1185">Reference proteome</keyword>
<evidence type="ECO:0000259" key="2">
    <source>
        <dbReference type="PROSITE" id="PS50020"/>
    </source>
</evidence>
<dbReference type="Gene3D" id="3.40.50.1010">
    <property type="entry name" value="5'-nuclease"/>
    <property type="match status" value="1"/>
</dbReference>
<dbReference type="InterPro" id="IPR029060">
    <property type="entry name" value="PIN-like_dom_sf"/>
</dbReference>
<dbReference type="InterPro" id="IPR036020">
    <property type="entry name" value="WW_dom_sf"/>
</dbReference>
<accession>A0ABR1ATP0</accession>
<dbReference type="SUPFAM" id="SSF51045">
    <property type="entry name" value="WW domain"/>
    <property type="match status" value="1"/>
</dbReference>
<evidence type="ECO:0000256" key="1">
    <source>
        <dbReference type="SAM" id="MobiDB-lite"/>
    </source>
</evidence>
<reference evidence="3 4" key="1">
    <citation type="submission" date="2023-09" db="EMBL/GenBank/DDBJ databases">
        <title>Genomes of two closely related lineages of the louse Polyplax serrata with different host specificities.</title>
        <authorList>
            <person name="Martinu J."/>
            <person name="Tarabai H."/>
            <person name="Stefka J."/>
            <person name="Hypsa V."/>
        </authorList>
    </citation>
    <scope>NUCLEOTIDE SEQUENCE [LARGE SCALE GENOMIC DNA]</scope>
    <source>
        <strain evidence="3">98ZLc_SE</strain>
    </source>
</reference>
<evidence type="ECO:0000313" key="3">
    <source>
        <dbReference type="EMBL" id="KAK6627290.1"/>
    </source>
</evidence>
<dbReference type="PANTHER" id="PTHR16161">
    <property type="entry name" value="TRANSCRIPTIONAL PROTEIN SWT1"/>
    <property type="match status" value="1"/>
</dbReference>
<dbReference type="InterPro" id="IPR002716">
    <property type="entry name" value="PIN_dom"/>
</dbReference>
<dbReference type="PANTHER" id="PTHR16161:SF0">
    <property type="entry name" value="TRANSCRIPTIONAL PROTEIN SWT1"/>
    <property type="match status" value="1"/>
</dbReference>
<feature type="compositionally biased region" description="Polar residues" evidence="1">
    <location>
        <begin position="223"/>
        <end position="235"/>
    </location>
</feature>
<dbReference type="SMART" id="SM00456">
    <property type="entry name" value="WW"/>
    <property type="match status" value="1"/>
</dbReference>
<dbReference type="InterPro" id="IPR001202">
    <property type="entry name" value="WW_dom"/>
</dbReference>
<proteinExistence type="predicted"/>
<feature type="region of interest" description="Disordered" evidence="1">
    <location>
        <begin position="203"/>
        <end position="261"/>
    </location>
</feature>
<feature type="compositionally biased region" description="Basic residues" evidence="1">
    <location>
        <begin position="203"/>
        <end position="218"/>
    </location>
</feature>
<dbReference type="Proteomes" id="UP001359485">
    <property type="component" value="Unassembled WGS sequence"/>
</dbReference>